<evidence type="ECO:0000259" key="3">
    <source>
        <dbReference type="Pfam" id="PF01478"/>
    </source>
</evidence>
<reference evidence="4 5" key="1">
    <citation type="submission" date="2017-09" db="EMBL/GenBank/DDBJ databases">
        <title>Reassesment of A. cryaerophilus.</title>
        <authorList>
            <person name="Perez-Cataluna A."/>
            <person name="Collado L."/>
            <person name="Salgado O."/>
            <person name="Lefinanco V."/>
            <person name="Figueras M.J."/>
        </authorList>
    </citation>
    <scope>NUCLEOTIDE SEQUENCE [LARGE SCALE GENOMIC DNA]</scope>
    <source>
        <strain evidence="4 5">LMG 9871</strain>
    </source>
</reference>
<dbReference type="PANTHER" id="PTHR30487">
    <property type="entry name" value="TYPE 4 PREPILIN-LIKE PROTEINS LEADER PEPTIDE-PROCESSING ENZYME"/>
    <property type="match status" value="1"/>
</dbReference>
<evidence type="ECO:0000256" key="2">
    <source>
        <dbReference type="SAM" id="Phobius"/>
    </source>
</evidence>
<dbReference type="AlphaFoldDB" id="A0A2S9SU33"/>
<evidence type="ECO:0000313" key="5">
    <source>
        <dbReference type="Proteomes" id="UP000238649"/>
    </source>
</evidence>
<keyword evidence="2" id="KW-1133">Transmembrane helix</keyword>
<name>A0A2S9SU33_9BACT</name>
<dbReference type="GO" id="GO:0006465">
    <property type="term" value="P:signal peptide processing"/>
    <property type="evidence" value="ECO:0007669"/>
    <property type="project" value="TreeGrafter"/>
</dbReference>
<organism evidence="4 5">
    <name type="scientific">Aliarcobacter cryaerophilus</name>
    <dbReference type="NCBI Taxonomy" id="28198"/>
    <lineage>
        <taxon>Bacteria</taxon>
        <taxon>Pseudomonadati</taxon>
        <taxon>Campylobacterota</taxon>
        <taxon>Epsilonproteobacteria</taxon>
        <taxon>Campylobacterales</taxon>
        <taxon>Arcobacteraceae</taxon>
        <taxon>Aliarcobacter</taxon>
    </lineage>
</organism>
<feature type="transmembrane region" description="Helical" evidence="2">
    <location>
        <begin position="109"/>
        <end position="142"/>
    </location>
</feature>
<dbReference type="Gene3D" id="1.20.120.1220">
    <property type="match status" value="1"/>
</dbReference>
<protein>
    <submittedName>
        <fullName evidence="4">Peptidase A24</fullName>
    </submittedName>
</protein>
<evidence type="ECO:0000256" key="1">
    <source>
        <dbReference type="ARBA" id="ARBA00005801"/>
    </source>
</evidence>
<dbReference type="EMBL" id="NXGH01000009">
    <property type="protein sequence ID" value="PRM90104.1"/>
    <property type="molecule type" value="Genomic_DNA"/>
</dbReference>
<dbReference type="Pfam" id="PF01478">
    <property type="entry name" value="Peptidase_A24"/>
    <property type="match status" value="1"/>
</dbReference>
<feature type="domain" description="Prepilin type IV endopeptidase peptidase" evidence="3">
    <location>
        <begin position="22"/>
        <end position="140"/>
    </location>
</feature>
<accession>A0A2S9SU33</accession>
<feature type="transmembrane region" description="Helical" evidence="2">
    <location>
        <begin position="43"/>
        <end position="61"/>
    </location>
</feature>
<dbReference type="GO" id="GO:0005886">
    <property type="term" value="C:plasma membrane"/>
    <property type="evidence" value="ECO:0007669"/>
    <property type="project" value="TreeGrafter"/>
</dbReference>
<dbReference type="PANTHER" id="PTHR30487:SF0">
    <property type="entry name" value="PREPILIN LEADER PEPTIDASE_N-METHYLTRANSFERASE-RELATED"/>
    <property type="match status" value="1"/>
</dbReference>
<dbReference type="InterPro" id="IPR050882">
    <property type="entry name" value="Prepilin_peptidase/N-MTase"/>
</dbReference>
<keyword evidence="2" id="KW-0472">Membrane</keyword>
<comment type="caution">
    <text evidence="4">The sequence shown here is derived from an EMBL/GenBank/DDBJ whole genome shotgun (WGS) entry which is preliminary data.</text>
</comment>
<proteinExistence type="inferred from homology"/>
<feature type="transmembrane region" description="Helical" evidence="2">
    <location>
        <begin position="12"/>
        <end position="31"/>
    </location>
</feature>
<comment type="similarity">
    <text evidence="1">Belongs to the peptidase A24 family.</text>
</comment>
<dbReference type="GO" id="GO:0004190">
    <property type="term" value="F:aspartic-type endopeptidase activity"/>
    <property type="evidence" value="ECO:0007669"/>
    <property type="project" value="InterPro"/>
</dbReference>
<sequence>MLIKDKEDLVEFSILQSILLILYLINLLVLSLYDFKYKAVPDYLLLFALLSSFFITNLDIFEALQSAFIVSGAFVILNFLVTFYIQNIKSRFLKDESLKTQAALGEGDIPLIASFGVILGVYNTFIAIFLSAIAAMFYAIYLRKIKNKDIKNDLEIPFIPFLVFGFLLEYFFNLSNIFKDFY</sequence>
<feature type="transmembrane region" description="Helical" evidence="2">
    <location>
        <begin position="68"/>
        <end position="89"/>
    </location>
</feature>
<keyword evidence="2" id="KW-0812">Transmembrane</keyword>
<evidence type="ECO:0000313" key="4">
    <source>
        <dbReference type="EMBL" id="PRM90104.1"/>
    </source>
</evidence>
<feature type="transmembrane region" description="Helical" evidence="2">
    <location>
        <begin position="154"/>
        <end position="172"/>
    </location>
</feature>
<gene>
    <name evidence="4" type="ORF">CJ671_04460</name>
</gene>
<dbReference type="Proteomes" id="UP000238649">
    <property type="component" value="Unassembled WGS sequence"/>
</dbReference>
<dbReference type="InterPro" id="IPR000045">
    <property type="entry name" value="Prepilin_IV_endopep_pep"/>
</dbReference>
<dbReference type="OrthoDB" id="9789291at2"/>